<dbReference type="SMART" id="SM00460">
    <property type="entry name" value="TGc"/>
    <property type="match status" value="1"/>
</dbReference>
<evidence type="ECO:0000313" key="4">
    <source>
        <dbReference type="Proteomes" id="UP000095230"/>
    </source>
</evidence>
<feature type="chain" id="PRO_5009178962" description="Transglutaminase-like domain-containing protein" evidence="1">
    <location>
        <begin position="22"/>
        <end position="672"/>
    </location>
</feature>
<keyword evidence="1" id="KW-0732">Signal</keyword>
<dbReference type="Gene3D" id="3.10.620.30">
    <property type="match status" value="1"/>
</dbReference>
<dbReference type="SUPFAM" id="SSF54001">
    <property type="entry name" value="Cysteine proteinases"/>
    <property type="match status" value="1"/>
</dbReference>
<dbReference type="Proteomes" id="UP000095230">
    <property type="component" value="Unassembled WGS sequence"/>
</dbReference>
<dbReference type="Pfam" id="PF12969">
    <property type="entry name" value="DUF3857"/>
    <property type="match status" value="1"/>
</dbReference>
<accession>A0A1E5IQR0</accession>
<evidence type="ECO:0000256" key="1">
    <source>
        <dbReference type="SAM" id="SignalP"/>
    </source>
</evidence>
<dbReference type="Gene3D" id="2.60.40.3140">
    <property type="match status" value="1"/>
</dbReference>
<evidence type="ECO:0000259" key="2">
    <source>
        <dbReference type="SMART" id="SM00460"/>
    </source>
</evidence>
<dbReference type="RefSeq" id="WP_069671931.1">
    <property type="nucleotide sequence ID" value="NZ_MCBT01000046.1"/>
</dbReference>
<dbReference type="InterPro" id="IPR024618">
    <property type="entry name" value="DUF3857"/>
</dbReference>
<feature type="signal peptide" evidence="1">
    <location>
        <begin position="1"/>
        <end position="21"/>
    </location>
</feature>
<evidence type="ECO:0000313" key="3">
    <source>
        <dbReference type="EMBL" id="OEG72889.1"/>
    </source>
</evidence>
<reference evidence="3 4" key="1">
    <citation type="submission" date="2016-07" db="EMBL/GenBank/DDBJ databases">
        <title>Whole-genome of two Shewanella species isolated from a digestive organ of sea cucumber Apostichopus japonicus Selenka 1867.</title>
        <authorList>
            <person name="Hong H.-H."/>
            <person name="Choi H."/>
            <person name="Cheon S."/>
            <person name="Oh J.-S."/>
            <person name="Lee H.-G."/>
            <person name="Park C."/>
        </authorList>
    </citation>
    <scope>NUCLEOTIDE SEQUENCE [LARGE SCALE GENOMIC DNA]</scope>
    <source>
        <strain evidence="3 4">CSB03KR</strain>
    </source>
</reference>
<dbReference type="EMBL" id="MCBT01000046">
    <property type="protein sequence ID" value="OEG72889.1"/>
    <property type="molecule type" value="Genomic_DNA"/>
</dbReference>
<gene>
    <name evidence="3" type="ORF">BEL05_11545</name>
</gene>
<dbReference type="InterPro" id="IPR038765">
    <property type="entry name" value="Papain-like_cys_pep_sf"/>
</dbReference>
<name>A0A1E5IQR0_SHECO</name>
<sequence length="672" mass="76596">MKSIKLLIMLCAALLAHQVNAQVITSGDYQITLAPANEWVTPQALAPQRINREKSPVHYRLIGRQERFTELDNEYYQDFAATALNQEGVKELSKIELTFNPEFEKLTLHKVEVERKSAWHDRLDSARINVINQEQELSNDLFNGLATAVIVLKDVRVGDTIRYQYTVEGRNPVYGKEFGSNYPMGWEVSVDKLHLKLVNASNKPLNIQDNQKRQPKVSSSPFGKTYEWQLTDVPKYRYEEGVPAGYLWAPVIFVSSTTNWTDVSAWAKPHYQFKESHSKALTAYIKEVKQSHQHKADQIAEFIRFVQQDVRYFGIEIGQNSHIPHSPNTVFERRYGDCKDKASLLIALLNSIDVPSSPALVNSQFGATLNERTPSPILFDHVINQLTFEGRHYFIDATNNHQAIGLASISQPDFGYALVLSDNINELTPMPQATANVDKVSIEQHYISSNYMAPVDLYITTKYHGREADYMRYQLSSVSLSEIEQHYLNYYAKFYRDISLAAPVLLVDTTAGENELLMTEHYQIGDFWQGNNQSLDFSLFASYIKNYVELPKVINRTQPLALPSQVAIEQTLKVTLPENINYQVRDIDTHIKAKGISYNAAEAYINGQFLRRHQLVINQKTVTTEESRDYINALREIDDNLYYSGGITGDFSKVINHGIDFLNKKVSAEGAR</sequence>
<dbReference type="AlphaFoldDB" id="A0A1E5IQR0"/>
<dbReference type="InterPro" id="IPR002931">
    <property type="entry name" value="Transglutaminase-like"/>
</dbReference>
<comment type="caution">
    <text evidence="3">The sequence shown here is derived from an EMBL/GenBank/DDBJ whole genome shotgun (WGS) entry which is preliminary data.</text>
</comment>
<feature type="domain" description="Transglutaminase-like" evidence="2">
    <location>
        <begin position="330"/>
        <end position="399"/>
    </location>
</feature>
<dbReference type="STRING" id="23.BEL05_11545"/>
<proteinExistence type="predicted"/>
<organism evidence="3 4">
    <name type="scientific">Shewanella colwelliana</name>
    <name type="common">Alteromonas colwelliana</name>
    <dbReference type="NCBI Taxonomy" id="23"/>
    <lineage>
        <taxon>Bacteria</taxon>
        <taxon>Pseudomonadati</taxon>
        <taxon>Pseudomonadota</taxon>
        <taxon>Gammaproteobacteria</taxon>
        <taxon>Alteromonadales</taxon>
        <taxon>Shewanellaceae</taxon>
        <taxon>Shewanella</taxon>
    </lineage>
</organism>
<protein>
    <recommendedName>
        <fullName evidence="2">Transglutaminase-like domain-containing protein</fullName>
    </recommendedName>
</protein>